<keyword evidence="1" id="KW-0106">Calcium</keyword>
<name>A0A8J5XTJ7_DIALT</name>
<evidence type="ECO:0008006" key="4">
    <source>
        <dbReference type="Google" id="ProtNLM"/>
    </source>
</evidence>
<protein>
    <recommendedName>
        <fullName evidence="4">Calmodulin</fullName>
    </recommendedName>
</protein>
<evidence type="ECO:0000256" key="1">
    <source>
        <dbReference type="ARBA" id="ARBA00022837"/>
    </source>
</evidence>
<gene>
    <name evidence="2" type="ORF">KFE25_012538</name>
</gene>
<evidence type="ECO:0000313" key="2">
    <source>
        <dbReference type="EMBL" id="KAG8465175.1"/>
    </source>
</evidence>
<comment type="caution">
    <text evidence="2">The sequence shown here is derived from an EMBL/GenBank/DDBJ whole genome shotgun (WGS) entry which is preliminary data.</text>
</comment>
<keyword evidence="3" id="KW-1185">Reference proteome</keyword>
<dbReference type="Gene3D" id="1.10.238.10">
    <property type="entry name" value="EF-hand"/>
    <property type="match status" value="1"/>
</dbReference>
<dbReference type="InterPro" id="IPR018247">
    <property type="entry name" value="EF_Hand_1_Ca_BS"/>
</dbReference>
<evidence type="ECO:0000313" key="3">
    <source>
        <dbReference type="Proteomes" id="UP000751190"/>
    </source>
</evidence>
<dbReference type="PROSITE" id="PS00018">
    <property type="entry name" value="EF_HAND_1"/>
    <property type="match status" value="1"/>
</dbReference>
<organism evidence="2 3">
    <name type="scientific">Diacronema lutheri</name>
    <name type="common">Unicellular marine alga</name>
    <name type="synonym">Monochrysis lutheri</name>
    <dbReference type="NCBI Taxonomy" id="2081491"/>
    <lineage>
        <taxon>Eukaryota</taxon>
        <taxon>Haptista</taxon>
        <taxon>Haptophyta</taxon>
        <taxon>Pavlovophyceae</taxon>
        <taxon>Pavlovales</taxon>
        <taxon>Pavlovaceae</taxon>
        <taxon>Diacronema</taxon>
    </lineage>
</organism>
<proteinExistence type="predicted"/>
<dbReference type="SUPFAM" id="SSF47473">
    <property type="entry name" value="EF-hand"/>
    <property type="match status" value="1"/>
</dbReference>
<dbReference type="OMA" id="CSSMHHE"/>
<dbReference type="Proteomes" id="UP000751190">
    <property type="component" value="Unassembled WGS sequence"/>
</dbReference>
<dbReference type="EMBL" id="JAGTXO010000011">
    <property type="protein sequence ID" value="KAG8465175.1"/>
    <property type="molecule type" value="Genomic_DNA"/>
</dbReference>
<sequence>MGSVCATPPMAELPADVAKPVKELFDLMDADKDGMVVLPEAERFWASGKLGKFGKMSARAMFNEVDDDANKSISYTEWVNFWANVRESKEHQYTDEEIIEELNAMIKGEAWRDWDDGRSTSHAKEPGAGT</sequence>
<dbReference type="AlphaFoldDB" id="A0A8J5XTJ7"/>
<accession>A0A8J5XTJ7</accession>
<reference evidence="2" key="1">
    <citation type="submission" date="2021-05" db="EMBL/GenBank/DDBJ databases">
        <title>The genome of the haptophyte Pavlova lutheri (Diacronema luteri, Pavlovales) - a model for lipid biosynthesis in eukaryotic algae.</title>
        <authorList>
            <person name="Hulatt C.J."/>
            <person name="Posewitz M.C."/>
        </authorList>
    </citation>
    <scope>NUCLEOTIDE SEQUENCE</scope>
    <source>
        <strain evidence="2">NIVA-4/92</strain>
    </source>
</reference>
<dbReference type="InterPro" id="IPR011992">
    <property type="entry name" value="EF-hand-dom_pair"/>
</dbReference>
<dbReference type="OrthoDB" id="408387at2759"/>